<evidence type="ECO:0000313" key="2">
    <source>
        <dbReference type="EMBL" id="KAJ1116576.1"/>
    </source>
</evidence>
<dbReference type="Proteomes" id="UP001066276">
    <property type="component" value="Chromosome 8"/>
</dbReference>
<name>A0AAV7NM18_PLEWA</name>
<feature type="region of interest" description="Disordered" evidence="1">
    <location>
        <begin position="30"/>
        <end position="108"/>
    </location>
</feature>
<proteinExistence type="predicted"/>
<protein>
    <submittedName>
        <fullName evidence="2">Uncharacterized protein</fullName>
    </submittedName>
</protein>
<sequence>MWLPESPSPLGWCGALTQTAGKHAVRASGARSKELQSAHSQEGAIQRGGIKVGPRPRRAGQDPPLREYYERGAPAGCLELRPPPAPPDRCERRTGLAVAQGEVRPAAL</sequence>
<evidence type="ECO:0000256" key="1">
    <source>
        <dbReference type="SAM" id="MobiDB-lite"/>
    </source>
</evidence>
<organism evidence="2 3">
    <name type="scientific">Pleurodeles waltl</name>
    <name type="common">Iberian ribbed newt</name>
    <dbReference type="NCBI Taxonomy" id="8319"/>
    <lineage>
        <taxon>Eukaryota</taxon>
        <taxon>Metazoa</taxon>
        <taxon>Chordata</taxon>
        <taxon>Craniata</taxon>
        <taxon>Vertebrata</taxon>
        <taxon>Euteleostomi</taxon>
        <taxon>Amphibia</taxon>
        <taxon>Batrachia</taxon>
        <taxon>Caudata</taxon>
        <taxon>Salamandroidea</taxon>
        <taxon>Salamandridae</taxon>
        <taxon>Pleurodelinae</taxon>
        <taxon>Pleurodeles</taxon>
    </lineage>
</organism>
<reference evidence="2" key="1">
    <citation type="journal article" date="2022" name="bioRxiv">
        <title>Sequencing and chromosome-scale assembly of the giantPleurodeles waltlgenome.</title>
        <authorList>
            <person name="Brown T."/>
            <person name="Elewa A."/>
            <person name="Iarovenko S."/>
            <person name="Subramanian E."/>
            <person name="Araus A.J."/>
            <person name="Petzold A."/>
            <person name="Susuki M."/>
            <person name="Suzuki K.-i.T."/>
            <person name="Hayashi T."/>
            <person name="Toyoda A."/>
            <person name="Oliveira C."/>
            <person name="Osipova E."/>
            <person name="Leigh N.D."/>
            <person name="Simon A."/>
            <person name="Yun M.H."/>
        </authorList>
    </citation>
    <scope>NUCLEOTIDE SEQUENCE</scope>
    <source>
        <strain evidence="2">20211129_DDA</strain>
        <tissue evidence="2">Liver</tissue>
    </source>
</reference>
<gene>
    <name evidence="2" type="ORF">NDU88_004786</name>
</gene>
<comment type="caution">
    <text evidence="2">The sequence shown here is derived from an EMBL/GenBank/DDBJ whole genome shotgun (WGS) entry which is preliminary data.</text>
</comment>
<keyword evidence="3" id="KW-1185">Reference proteome</keyword>
<dbReference type="EMBL" id="JANPWB010000012">
    <property type="protein sequence ID" value="KAJ1116576.1"/>
    <property type="molecule type" value="Genomic_DNA"/>
</dbReference>
<accession>A0AAV7NM18</accession>
<dbReference type="AlphaFoldDB" id="A0AAV7NM18"/>
<evidence type="ECO:0000313" key="3">
    <source>
        <dbReference type="Proteomes" id="UP001066276"/>
    </source>
</evidence>